<proteinExistence type="predicted"/>
<dbReference type="RefSeq" id="WP_258786804.1">
    <property type="nucleotide sequence ID" value="NZ_JANUGQ010000006.1"/>
</dbReference>
<organism evidence="1 2">
    <name type="scientific">Streptomyces pyxinae</name>
    <dbReference type="NCBI Taxonomy" id="2970734"/>
    <lineage>
        <taxon>Bacteria</taxon>
        <taxon>Bacillati</taxon>
        <taxon>Actinomycetota</taxon>
        <taxon>Actinomycetes</taxon>
        <taxon>Kitasatosporales</taxon>
        <taxon>Streptomycetaceae</taxon>
        <taxon>Streptomyces</taxon>
    </lineage>
</organism>
<evidence type="ECO:0000313" key="1">
    <source>
        <dbReference type="EMBL" id="MCS0635867.1"/>
    </source>
</evidence>
<keyword evidence="2" id="KW-1185">Reference proteome</keyword>
<dbReference type="Proteomes" id="UP001431313">
    <property type="component" value="Unassembled WGS sequence"/>
</dbReference>
<dbReference type="EMBL" id="JANUGQ010000006">
    <property type="protein sequence ID" value="MCS0635867.1"/>
    <property type="molecule type" value="Genomic_DNA"/>
</dbReference>
<accession>A0ABT2CFK6</accession>
<sequence length="76" mass="8617">MPERPDPEAGEVWFDQRKGQAGRVLAVRPGAEQVTLVRPGGHPWFAAFAQLRRPTAHEERQLAALARLHRQAVRDR</sequence>
<gene>
    <name evidence="1" type="ORF">NX801_09345</name>
</gene>
<name>A0ABT2CFK6_9ACTN</name>
<comment type="caution">
    <text evidence="1">The sequence shown here is derived from an EMBL/GenBank/DDBJ whole genome shotgun (WGS) entry which is preliminary data.</text>
</comment>
<protein>
    <submittedName>
        <fullName evidence="1">Uncharacterized protein</fullName>
    </submittedName>
</protein>
<reference evidence="1" key="1">
    <citation type="submission" date="2022-08" db="EMBL/GenBank/DDBJ databases">
        <authorList>
            <person name="Somphong A."/>
            <person name="Phongsopitanun W."/>
        </authorList>
    </citation>
    <scope>NUCLEOTIDE SEQUENCE</scope>
    <source>
        <strain evidence="1">LP05-1</strain>
    </source>
</reference>
<evidence type="ECO:0000313" key="2">
    <source>
        <dbReference type="Proteomes" id="UP001431313"/>
    </source>
</evidence>